<dbReference type="InterPro" id="IPR001906">
    <property type="entry name" value="Terpene_synth_N"/>
</dbReference>
<dbReference type="FunFam" id="1.10.600.10:FF:000005">
    <property type="entry name" value="Ent-kaur-16-ene synthase, chloroplastic"/>
    <property type="match status" value="1"/>
</dbReference>
<dbReference type="InterPro" id="IPR008930">
    <property type="entry name" value="Terpenoid_cyclase/PrenylTrfase"/>
</dbReference>
<dbReference type="InterPro" id="IPR008949">
    <property type="entry name" value="Isoprenoid_synthase_dom_sf"/>
</dbReference>
<dbReference type="EMBL" id="AB563712">
    <property type="protein sequence ID" value="BAJ39816.1"/>
    <property type="molecule type" value="mRNA"/>
</dbReference>
<feature type="compositionally biased region" description="Basic and acidic residues" evidence="4">
    <location>
        <begin position="120"/>
        <end position="130"/>
    </location>
</feature>
<feature type="domain" description="Terpene synthase N-terminal" evidence="5">
    <location>
        <begin position="318"/>
        <end position="525"/>
    </location>
</feature>
<dbReference type="FunFam" id="1.50.10.130:FF:000002">
    <property type="entry name" value="Ent-copalyl diphosphate synthase, chloroplastic"/>
    <property type="match status" value="1"/>
</dbReference>
<name>E3WDE2_9MARC</name>
<dbReference type="InterPro" id="IPR034741">
    <property type="entry name" value="Terpene_cyclase-like_1_C"/>
</dbReference>
<dbReference type="CDD" id="cd00684">
    <property type="entry name" value="Terpene_cyclase_plant_C1"/>
    <property type="match status" value="1"/>
</dbReference>
<dbReference type="SUPFAM" id="SSF48576">
    <property type="entry name" value="Terpenoid synthases"/>
    <property type="match status" value="1"/>
</dbReference>
<evidence type="ECO:0000256" key="4">
    <source>
        <dbReference type="SAM" id="MobiDB-lite"/>
    </source>
</evidence>
<proteinExistence type="evidence at transcript level"/>
<gene>
    <name evidence="7" type="primary">JsCPS/KS</name>
</gene>
<dbReference type="SFLD" id="SFLDG01014">
    <property type="entry name" value="Terpene_Cyclase_Like_1_N-term"/>
    <property type="match status" value="1"/>
</dbReference>
<dbReference type="Pfam" id="PF03936">
    <property type="entry name" value="Terpene_synth_C"/>
    <property type="match status" value="1"/>
</dbReference>
<dbReference type="SFLD" id="SFLDG01605">
    <property type="entry name" value="Terpene_Cyclase_Like_1_N-term"/>
    <property type="match status" value="1"/>
</dbReference>
<dbReference type="GO" id="GO:0000287">
    <property type="term" value="F:magnesium ion binding"/>
    <property type="evidence" value="ECO:0007669"/>
    <property type="project" value="InterPro"/>
</dbReference>
<evidence type="ECO:0000313" key="7">
    <source>
        <dbReference type="EMBL" id="BAJ39816.1"/>
    </source>
</evidence>
<dbReference type="Gene3D" id="1.50.10.130">
    <property type="entry name" value="Terpene synthase, N-terminal domain"/>
    <property type="match status" value="1"/>
</dbReference>
<dbReference type="Gene3D" id="1.10.600.10">
    <property type="entry name" value="Farnesyl Diphosphate Synthase"/>
    <property type="match status" value="1"/>
</dbReference>
<dbReference type="SFLD" id="SFLDG01019">
    <property type="entry name" value="Terpene_Cyclase_Like_1_C_Termi"/>
    <property type="match status" value="1"/>
</dbReference>
<evidence type="ECO:0000256" key="2">
    <source>
        <dbReference type="ARBA" id="ARBA00022723"/>
    </source>
</evidence>
<dbReference type="PANTHER" id="PTHR31739:SF4">
    <property type="entry name" value="ENT-COPALYL DIPHOSPHATE SYNTHASE, CHLOROPLASTIC"/>
    <property type="match status" value="1"/>
</dbReference>
<feature type="region of interest" description="Disordered" evidence="4">
    <location>
        <begin position="108"/>
        <end position="130"/>
    </location>
</feature>
<accession>E3WDE2</accession>
<sequence>MAAAGAASSCTTLLSRTSKIDGELQQQMTVAGTVAARSCCFRHMPCHPRPFQSSALTARLPSRGMVVRAGEPRRASLASSSPSASVPPLQAVPTQAITDRAAPVTSFEKSAPGSVVEPNGRSKPDIYKDKGKEAEEIKQWIEEIRAMMGSMTDGEITNSPYDTAWVALVPALDGSDGPQFPKSLQWIIENQFSDGSWGDRGYFSYYDRVCNTLACIIALKTWKTGSAAVEKGVEFIQKNLQAMETEEDAHMMIGFEIVFPALISYAKSLDLDLPFDAPIIAKISAEREKKLAKIPMDILHKVPTTLLHSLEGFHEELDWEKLLKLQSEDGSFLCSPASTAACLLHTKDEKALSYLTSLLDRFNNAVPNVYPVDLFEHMWTVDRLQRLGIDRYFEKEIKDSLDYVYKYYKSVGIGWARGSVVQDLDDTAMGFRLLRQNGYDVNEDVFRQFKGKESEFFCFAGQSGQAVTGLFNFYRATQTRFPGESLLATGEHFARGFLVERHEKNECFDKWIITKDLPGEVEYALATPWYCSLPRLETESYLSHYGTDDIWIGKSLYRMPFVNNETFLALAKADFNLCQAKHQEDLQNITRWSEDCGFGKLSFARQKAIEGVFSAACILPGPELSPARLVWAQNCVLTTVVDDYFDVGGTLPDMRRFLEAFKEWNPSLMDGTAEEAQIVFNGLYNTLNAMTQEGTLAQGRDIGQHLQKIWLRWLESCLTEAEWTASSFSPSFDEYMKNALPSIALEPIVLCTLFFLGEPLSDEFVGDSQKLRLMELTNRVGRLLNDSQGWKREDSQNKPNSVSILLRENPGWTEEEAIANVRSTVEESMLELVRAVHQRSPIPNSIRQLHFNMARIMHLFYQKTDGFTDRSAMAKKLKKVLFQPVV</sequence>
<reference evidence="7" key="1">
    <citation type="journal article" date="2011" name="FEBS J.">
        <title>Identification of the single amino acid involved in quenching the ent-kauranyl cation by a water molecule in ent-kaurene synthase of Physcomitrella patens.</title>
        <authorList>
            <person name="Kawaide H."/>
            <person name="Hayashi K."/>
            <person name="Kawanabe R."/>
            <person name="Sakigi Y."/>
            <person name="Matsuo A."/>
            <person name="Natsume M."/>
            <person name="Nozaki H."/>
        </authorList>
    </citation>
    <scope>NUCLEOTIDE SEQUENCE</scope>
</reference>
<dbReference type="GO" id="GO:0010333">
    <property type="term" value="F:terpene synthase activity"/>
    <property type="evidence" value="ECO:0007669"/>
    <property type="project" value="InterPro"/>
</dbReference>
<dbReference type="InterPro" id="IPR036965">
    <property type="entry name" value="Terpene_synth_N_sf"/>
</dbReference>
<keyword evidence="3" id="KW-0460">Magnesium</keyword>
<evidence type="ECO:0000256" key="1">
    <source>
        <dbReference type="ARBA" id="ARBA00001946"/>
    </source>
</evidence>
<dbReference type="SUPFAM" id="SSF48239">
    <property type="entry name" value="Terpenoid cyclases/Protein prenyltransferases"/>
    <property type="match status" value="2"/>
</dbReference>
<evidence type="ECO:0000259" key="6">
    <source>
        <dbReference type="Pfam" id="PF03936"/>
    </source>
</evidence>
<keyword evidence="2" id="KW-0479">Metal-binding</keyword>
<evidence type="ECO:0000259" key="5">
    <source>
        <dbReference type="Pfam" id="PF01397"/>
    </source>
</evidence>
<comment type="cofactor">
    <cofactor evidence="1">
        <name>Mg(2+)</name>
        <dbReference type="ChEBI" id="CHEBI:18420"/>
    </cofactor>
</comment>
<evidence type="ECO:0000256" key="3">
    <source>
        <dbReference type="ARBA" id="ARBA00022842"/>
    </source>
</evidence>
<dbReference type="Pfam" id="PF01397">
    <property type="entry name" value="Terpene_synth"/>
    <property type="match status" value="1"/>
</dbReference>
<feature type="domain" description="Terpene synthase metal-binding" evidence="6">
    <location>
        <begin position="595"/>
        <end position="829"/>
    </location>
</feature>
<dbReference type="InterPro" id="IPR050148">
    <property type="entry name" value="Terpene_synthase-like"/>
</dbReference>
<organism evidence="7">
    <name type="scientific">Liochlaena subulata</name>
    <dbReference type="NCBI Taxonomy" id="463575"/>
    <lineage>
        <taxon>Eukaryota</taxon>
        <taxon>Viridiplantae</taxon>
        <taxon>Streptophyta</taxon>
        <taxon>Embryophyta</taxon>
        <taxon>Marchantiophyta</taxon>
        <taxon>Jungermanniopsida</taxon>
        <taxon>Jungermanniidae</taxon>
        <taxon>Jungermanniales</taxon>
        <taxon>Jungermanniineae</taxon>
        <taxon>Jungermanniaceae</taxon>
        <taxon>Liochlaena</taxon>
    </lineage>
</organism>
<protein>
    <submittedName>
        <fullName evidence="7">Ent-kaurene synthase</fullName>
    </submittedName>
</protein>
<dbReference type="SMR" id="E3WDE2"/>
<dbReference type="SFLD" id="SFLDS00005">
    <property type="entry name" value="Isoprenoid_Synthase_Type_I"/>
    <property type="match status" value="1"/>
</dbReference>
<dbReference type="PANTHER" id="PTHR31739">
    <property type="entry name" value="ENT-COPALYL DIPHOSPHATE SYNTHASE, CHLOROPLASTIC"/>
    <property type="match status" value="1"/>
</dbReference>
<dbReference type="GO" id="GO:0016102">
    <property type="term" value="P:diterpenoid biosynthetic process"/>
    <property type="evidence" value="ECO:0007669"/>
    <property type="project" value="InterPro"/>
</dbReference>
<dbReference type="InterPro" id="IPR005630">
    <property type="entry name" value="Terpene_synthase_metal-bd"/>
</dbReference>
<dbReference type="Gene3D" id="1.50.10.160">
    <property type="match status" value="1"/>
</dbReference>
<dbReference type="AlphaFoldDB" id="E3WDE2"/>
<dbReference type="InterPro" id="IPR044814">
    <property type="entry name" value="Terpene_cyclase_plant_C1"/>
</dbReference>